<feature type="compositionally biased region" description="Low complexity" evidence="2">
    <location>
        <begin position="428"/>
        <end position="437"/>
    </location>
</feature>
<proteinExistence type="predicted"/>
<organism evidence="3 4">
    <name type="scientific">Plasmodiophora brassicae</name>
    <name type="common">Clubroot disease agent</name>
    <dbReference type="NCBI Taxonomy" id="37360"/>
    <lineage>
        <taxon>Eukaryota</taxon>
        <taxon>Sar</taxon>
        <taxon>Rhizaria</taxon>
        <taxon>Endomyxa</taxon>
        <taxon>Phytomyxea</taxon>
        <taxon>Plasmodiophorida</taxon>
        <taxon>Plasmodiophoridae</taxon>
        <taxon>Plasmodiophora</taxon>
    </lineage>
</organism>
<keyword evidence="1" id="KW-0175">Coiled coil</keyword>
<protein>
    <submittedName>
        <fullName evidence="3">Uncharacterized protein</fullName>
    </submittedName>
</protein>
<accession>A0A3P3YNA6</accession>
<sequence>MTSTGWVSAGPLSAYFGDSAGLVDLGAVVDGHRCALRGIVVRLATGAAPGVIRFGSDDTQRLVSMQATNPNVNRRENRMLSFDFEGVVEDGDVVDLRPGEERTLVLRLAPFGASSRGSGLKRFSSVPWRTTCRLTLGPNVISFDVSARFCRSLLAIDTKEILFECAVDSSDTRELMVQNFSDIATWFSLRVPSSDCFTFVDCATLSPILPRHPLAGSGQVNVRMIYRPRSSSVGDNTHELVLENCLDERNVERVPIIASVTLESREQGLVLSPDIVDFGDCVSGETIWRTITLKNATRVPLEIFLTSNASGGHKVLFCLEEPTETQQGNNAADPLVASPTASDDDDLGIHIPLGGSAKNLSGSRPLSWAPSTKEGQSGHSRHPSVSLTDFLELSPPPTVSDKVRNLVEELTIPPGKERVLRIFFTGSVSPSVSHSSSGDGNRDDASSADALSGPAFPDYTRLQPLKFHLFLNCRPSNMLGATIHGKYSRVVRCIARLCTSLIAVSTSALNFGEVAVSQSSAMSFNVENLSDIPTTVAVDFESKALHQFSLVISNMSDVPILYRVAKSGSIASDDLVCSGGDLGVIRPYQIREIPFVFKPSLAGRFLETVTFENVQDSDDKQAIYVKADIKKPFNFWLQTVELDFGYCLVGERSRKRRLLVKNISDRVRRIRIKVDNSQLPPTCSVLFELGEVFLGPATSIDREEEREKLENKLRIAERKGQKEKLKKIRRRLAELRRESSSEFECGDFDGAIDGQGSSNSLLLTLPPNAVQNVFVTFVSQGVSRASSHAALRIEAIRGVILVHEEKNKDYIRDVNFWARVCSDNEIYQRALSGNALHFSQLPSHEISAKGAIRINAEMNSTPCEELSVVLVDTTNMQRKVIPISVASDLVERPLFDFRGVVSMAVDVVHLGPCFVDPITSTFEKVYRLRLTNKSTDTDLSAALSCNLPTQVNFFDSQSCVAELSKVRIPKSASQVVFVRFNLKLDHDYAKQGKCREVRGAFRVHLGLPRVTIAVYEPENDSLTYTDDSEYCLDFGTITTSRPCLRGRFAISNPSDLLDFEYRLVFSSSAIRFLEASSVSGVVTCGQSLAFEFEACVSQFGIFEETIALEHVPTHTSVASLRVTCFYDCQALQVQLPFRNRYALLDCSTSYAELSNESTYTVNLYRQVNSCTITNVAPDERTLWLCASIRRGALLVQWASAPGSGTPDDASRIFKQVSYGESATLRIELPHTYAIGQRRWNELASGRPVAFRRRVLVRGRHEDAVLACFAVSGTVAVSLARIDESYVDVGRVGFENGWKDVVVSFTVVNEADIELHYQIKSLCCCFPVAADDVIYSSQTLEPGGRRKHDVVFSPSLVTSEDVVYPSGTFEFHIDVVNLFNSRNENLRLRVLGQLVNCPIQFTHLDSDGCLKLPPVSPYEQSGVSTESFAIVNRDSETSHEIHLDVHTFEEFRDLCSIKVLVGDRSAVNEFVLHAAEQREVRVRIVPSPGYTGRWPTRAGLCSVGSISFLAIGSTKPQVVILQTSFSVDAQFSVSLPRIKFRFTETNESRNFLEDHFWIRNLSSVSPVSIRLSLRSPQPPAWISLLEFSPTHADLAPEASVRVDVYFKSQTGRLVSSPVYIDVIDNSNSLAFKSVEVALVAEALSRTASVPLMTPSDGPVALGEDMVACNREQCISALGIRGAMPVAGSRNRYIINAGQQELGVGDSAFLDWDIVVENQLPGTIEFQLEVINTDCDSADWIRLSKLNGTLHAIHESFTITLSMSTSVQGTFSAYVLLRNSRDIEIQTIRAELVVVKPAALSGKVFEVVVDGGVPCDKGAAPTIDIGDIFLGQSNSNRSFVITNTSSIPIETLVAADLDPNSQACVHFSLTPMALSMFNIITIQPSTSVRVFVHFQTSSSSSPMGIHSFERVAFDIKIGCRIVNDYQASIRYVATCRPPQLQLSTTDINFSGVLSGTLVVSPEEVLVGVSRLYEGVASVSIRTESRFFVVEDVASLVASSAPGPKRVTSRLGSGKATFRVCPQLSALASLAGSGVYVEEHFTRLFYFSPGSKQGHTFTSIEGRIADFAMRFQSFFHDVGNACPHRALSEWDVASLHDFCVHLLSALSTAEYWDLYSEYFYLTDELVYLSLKCHIGQFVLQLANLLYGFTMRHSALRMAHRICVDTSLQHDPNLSMFVSAWTDRLLYFLCHFPGSSTSLDKYLADLKLPHT</sequence>
<feature type="coiled-coil region" evidence="1">
    <location>
        <begin position="699"/>
        <end position="738"/>
    </location>
</feature>
<dbReference type="EMBL" id="OVEO01000018">
    <property type="protein sequence ID" value="SPR01643.1"/>
    <property type="molecule type" value="Genomic_DNA"/>
</dbReference>
<feature type="compositionally biased region" description="Polar residues" evidence="2">
    <location>
        <begin position="358"/>
        <end position="387"/>
    </location>
</feature>
<keyword evidence="3" id="KW-0496">Mitochondrion</keyword>
<feature type="region of interest" description="Disordered" evidence="2">
    <location>
        <begin position="326"/>
        <end position="398"/>
    </location>
</feature>
<geneLocation type="mitochondrion" evidence="3"/>
<dbReference type="PANTHER" id="PTHR39211:SF1">
    <property type="entry name" value="ABNORMAL SPINDLE-LIKE MICROCEPHALY-ASSOCIATED PROTEIN ASH DOMAIN-CONTAINING PROTEIN"/>
    <property type="match status" value="1"/>
</dbReference>
<gene>
    <name evidence="3" type="ORF">PLBR_LOCUS8858</name>
</gene>
<dbReference type="Gene3D" id="2.60.40.10">
    <property type="entry name" value="Immunoglobulins"/>
    <property type="match status" value="1"/>
</dbReference>
<name>A0A3P3YNA6_PLABS</name>
<evidence type="ECO:0000256" key="2">
    <source>
        <dbReference type="SAM" id="MobiDB-lite"/>
    </source>
</evidence>
<evidence type="ECO:0000256" key="1">
    <source>
        <dbReference type="SAM" id="Coils"/>
    </source>
</evidence>
<dbReference type="InterPro" id="IPR013783">
    <property type="entry name" value="Ig-like_fold"/>
</dbReference>
<feature type="region of interest" description="Disordered" evidence="2">
    <location>
        <begin position="428"/>
        <end position="449"/>
    </location>
</feature>
<reference evidence="3 4" key="1">
    <citation type="submission" date="2018-03" db="EMBL/GenBank/DDBJ databases">
        <authorList>
            <person name="Fogelqvist J."/>
        </authorList>
    </citation>
    <scope>NUCLEOTIDE SEQUENCE [LARGE SCALE GENOMIC DNA]</scope>
</reference>
<evidence type="ECO:0000313" key="3">
    <source>
        <dbReference type="EMBL" id="SPR01643.1"/>
    </source>
</evidence>
<evidence type="ECO:0000313" key="4">
    <source>
        <dbReference type="Proteomes" id="UP000290189"/>
    </source>
</evidence>
<dbReference type="PANTHER" id="PTHR39211">
    <property type="entry name" value="CHROMOSOME 7, WHOLE GENOME SHOTGUN SEQUENCE"/>
    <property type="match status" value="1"/>
</dbReference>
<dbReference type="Proteomes" id="UP000290189">
    <property type="component" value="Unassembled WGS sequence"/>
</dbReference>